<reference evidence="3" key="1">
    <citation type="submission" date="2010-08" db="EMBL/GenBank/DDBJ databases">
        <title>Genome sequence of Parvularcula bermudensis HTCC2503.</title>
        <authorList>
            <person name="Kang D.-M."/>
            <person name="Oh H.-M."/>
            <person name="Cho J.-C."/>
        </authorList>
    </citation>
    <scope>NUCLEOTIDE SEQUENCE [LARGE SCALE GENOMIC DNA]</scope>
    <source>
        <strain evidence="3">ATCC BAA-594 / HTCC2503 / KCTC 12087</strain>
    </source>
</reference>
<dbReference type="SUPFAM" id="SSF55620">
    <property type="entry name" value="Tetrahydrobiopterin biosynthesis enzymes-like"/>
    <property type="match status" value="1"/>
</dbReference>
<dbReference type="OrthoDB" id="7594733at2"/>
<dbReference type="Gene3D" id="3.30.1130.10">
    <property type="match status" value="1"/>
</dbReference>
<name>E0TEJ3_PARBH</name>
<dbReference type="STRING" id="314260.PB2503_12114"/>
<dbReference type="AlphaFoldDB" id="E0TEJ3"/>
<dbReference type="eggNOG" id="COG1539">
    <property type="taxonomic scope" value="Bacteria"/>
</dbReference>
<dbReference type="SMART" id="SM00905">
    <property type="entry name" value="FolB"/>
    <property type="match status" value="1"/>
</dbReference>
<protein>
    <recommendedName>
        <fullName evidence="1">Dihydroneopterin aldolase/epimerase domain-containing protein</fullName>
    </recommendedName>
</protein>
<dbReference type="HOGENOM" id="CLU_1946710_0_0_5"/>
<dbReference type="RefSeq" id="WP_013301439.1">
    <property type="nucleotide sequence ID" value="NC_014414.1"/>
</dbReference>
<dbReference type="Proteomes" id="UP000001302">
    <property type="component" value="Chromosome"/>
</dbReference>
<dbReference type="EMBL" id="CP002156">
    <property type="protein sequence ID" value="ADM10465.1"/>
    <property type="molecule type" value="Genomic_DNA"/>
</dbReference>
<proteinExistence type="predicted"/>
<sequence>MIILPPLSQGTYAVFAEDLRLEMRLGVYPEERSPQPVRIDTVVIARRLGRGDGIEDVIDYNHLRDDALNLAEERHFGLQETFCETLIARLRMRPGVLGVIVETRKLTAFADIAAIGCHMERIDPDALAR</sequence>
<organism evidence="2 3">
    <name type="scientific">Parvularcula bermudensis (strain ATCC BAA-594 / HTCC2503 / KCTC 12087)</name>
    <dbReference type="NCBI Taxonomy" id="314260"/>
    <lineage>
        <taxon>Bacteria</taxon>
        <taxon>Pseudomonadati</taxon>
        <taxon>Pseudomonadota</taxon>
        <taxon>Alphaproteobacteria</taxon>
        <taxon>Parvularculales</taxon>
        <taxon>Parvularculaceae</taxon>
        <taxon>Parvularcula</taxon>
    </lineage>
</organism>
<dbReference type="GO" id="GO:0004150">
    <property type="term" value="F:dihydroneopterin aldolase activity"/>
    <property type="evidence" value="ECO:0007669"/>
    <property type="project" value="InterPro"/>
</dbReference>
<dbReference type="InterPro" id="IPR006157">
    <property type="entry name" value="FolB_dom"/>
</dbReference>
<evidence type="ECO:0000259" key="1">
    <source>
        <dbReference type="SMART" id="SM00905"/>
    </source>
</evidence>
<evidence type="ECO:0000313" key="2">
    <source>
        <dbReference type="EMBL" id="ADM10465.1"/>
    </source>
</evidence>
<accession>E0TEJ3</accession>
<dbReference type="KEGG" id="pbr:PB2503_12114"/>
<dbReference type="InterPro" id="IPR043133">
    <property type="entry name" value="GTP-CH-I_C/QueF"/>
</dbReference>
<evidence type="ECO:0000313" key="3">
    <source>
        <dbReference type="Proteomes" id="UP000001302"/>
    </source>
</evidence>
<keyword evidence="3" id="KW-1185">Reference proteome</keyword>
<dbReference type="GO" id="GO:0006760">
    <property type="term" value="P:folic acid-containing compound metabolic process"/>
    <property type="evidence" value="ECO:0007669"/>
    <property type="project" value="InterPro"/>
</dbReference>
<feature type="domain" description="Dihydroneopterin aldolase/epimerase" evidence="1">
    <location>
        <begin position="14"/>
        <end position="121"/>
    </location>
</feature>
<dbReference type="Pfam" id="PF02152">
    <property type="entry name" value="FolB"/>
    <property type="match status" value="1"/>
</dbReference>
<gene>
    <name evidence="2" type="ordered locus">PB2503_12114</name>
</gene>
<reference evidence="2 3" key="2">
    <citation type="journal article" date="2011" name="J. Bacteriol.">
        <title>Complete genome sequence of strain HTCC2503T of Parvularcula bermudensis, the type species of the order "Parvularculales" in the class Alphaproteobacteria.</title>
        <authorList>
            <person name="Oh H.M."/>
            <person name="Kang I."/>
            <person name="Vergin K.L."/>
            <person name="Kang D."/>
            <person name="Rhee K.H."/>
            <person name="Giovannoni S.J."/>
            <person name="Cho J.C."/>
        </authorList>
    </citation>
    <scope>NUCLEOTIDE SEQUENCE [LARGE SCALE GENOMIC DNA]</scope>
    <source>
        <strain evidence="3">ATCC BAA-594 / HTCC2503 / KCTC 12087</strain>
    </source>
</reference>